<keyword evidence="4" id="KW-1185">Reference proteome</keyword>
<organism evidence="4">
    <name type="scientific">Naegleria gruberi</name>
    <name type="common">Amoeba</name>
    <dbReference type="NCBI Taxonomy" id="5762"/>
    <lineage>
        <taxon>Eukaryota</taxon>
        <taxon>Discoba</taxon>
        <taxon>Heterolobosea</taxon>
        <taxon>Tetramitia</taxon>
        <taxon>Eutetramitia</taxon>
        <taxon>Vahlkampfiidae</taxon>
        <taxon>Naegleria</taxon>
    </lineage>
</organism>
<dbReference type="VEuPathDB" id="AmoebaDB:NAEGRDRAFT_75915"/>
<dbReference type="KEGG" id="ngr:NAEGRDRAFT_75915"/>
<dbReference type="InParanoid" id="D2W3E3"/>
<feature type="region of interest" description="Disordered" evidence="2">
    <location>
        <begin position="1"/>
        <end position="58"/>
    </location>
</feature>
<evidence type="ECO:0000313" key="3">
    <source>
        <dbReference type="EMBL" id="EFC36374.1"/>
    </source>
</evidence>
<dbReference type="EMBL" id="GG738931">
    <property type="protein sequence ID" value="EFC36374.1"/>
    <property type="molecule type" value="Genomic_DNA"/>
</dbReference>
<evidence type="ECO:0000256" key="2">
    <source>
        <dbReference type="SAM" id="MobiDB-lite"/>
    </source>
</evidence>
<sequence>MTRSYIKTDTKVDSCKTSHRQDPFNFSSENSSSAFNLQSFDDKKKVNRKKEQNSYRNSMKNTMQSFERIEEIVAQGVDQCMSKKKSSKGLAPHHHRKAVDDDLGNMYHHVVTDSIRQKEPIMTHNLHLKRQLKENVDNELEQLKQALEEKQDQEFLDKYLDKRSKKAVNKLRKKMEREGEDFKKNIVEREEYLFRKENYITAEKRIEDTFNKLKVSYINSLTTEEKVALKELEKYKQTESPLVFKHYRKTKSK</sequence>
<dbReference type="GeneID" id="8862465"/>
<evidence type="ECO:0000313" key="4">
    <source>
        <dbReference type="Proteomes" id="UP000006671"/>
    </source>
</evidence>
<accession>D2W3E3</accession>
<feature type="coiled-coil region" evidence="1">
    <location>
        <begin position="126"/>
        <end position="156"/>
    </location>
</feature>
<name>D2W3E3_NAEGR</name>
<reference evidence="3 4" key="1">
    <citation type="journal article" date="2010" name="Cell">
        <title>The genome of Naegleria gruberi illuminates early eukaryotic versatility.</title>
        <authorList>
            <person name="Fritz-Laylin L.K."/>
            <person name="Prochnik S.E."/>
            <person name="Ginger M.L."/>
            <person name="Dacks J.B."/>
            <person name="Carpenter M.L."/>
            <person name="Field M.C."/>
            <person name="Kuo A."/>
            <person name="Paredez A."/>
            <person name="Chapman J."/>
            <person name="Pham J."/>
            <person name="Shu S."/>
            <person name="Neupane R."/>
            <person name="Cipriano M."/>
            <person name="Mancuso J."/>
            <person name="Tu H."/>
            <person name="Salamov A."/>
            <person name="Lindquist E."/>
            <person name="Shapiro H."/>
            <person name="Lucas S."/>
            <person name="Grigoriev I.V."/>
            <person name="Cande W.Z."/>
            <person name="Fulton C."/>
            <person name="Rokhsar D.S."/>
            <person name="Dawson S.C."/>
        </authorList>
    </citation>
    <scope>NUCLEOTIDE SEQUENCE [LARGE SCALE GENOMIC DNA]</scope>
    <source>
        <strain evidence="3 4">NEG-M</strain>
    </source>
</reference>
<dbReference type="OrthoDB" id="10451834at2759"/>
<feature type="compositionally biased region" description="Low complexity" evidence="2">
    <location>
        <begin position="24"/>
        <end position="36"/>
    </location>
</feature>
<evidence type="ECO:0000256" key="1">
    <source>
        <dbReference type="SAM" id="Coils"/>
    </source>
</evidence>
<proteinExistence type="predicted"/>
<gene>
    <name evidence="3" type="ORF">NAEGRDRAFT_75915</name>
</gene>
<dbReference type="AlphaFoldDB" id="D2W3E3"/>
<feature type="compositionally biased region" description="Basic and acidic residues" evidence="2">
    <location>
        <begin position="1"/>
        <end position="22"/>
    </location>
</feature>
<dbReference type="Proteomes" id="UP000006671">
    <property type="component" value="Unassembled WGS sequence"/>
</dbReference>
<keyword evidence="1" id="KW-0175">Coiled coil</keyword>
<dbReference type="RefSeq" id="XP_002669118.1">
    <property type="nucleotide sequence ID" value="XM_002669072.1"/>
</dbReference>
<feature type="compositionally biased region" description="Basic and acidic residues" evidence="2">
    <location>
        <begin position="40"/>
        <end position="53"/>
    </location>
</feature>
<protein>
    <submittedName>
        <fullName evidence="3">Predicted protein</fullName>
    </submittedName>
</protein>